<dbReference type="AlphaFoldDB" id="A0A9J6GXS6"/>
<name>A0A9J6GXS6_HAELO</name>
<proteinExistence type="predicted"/>
<reference evidence="1 2" key="1">
    <citation type="journal article" date="2020" name="Cell">
        <title>Large-Scale Comparative Analyses of Tick Genomes Elucidate Their Genetic Diversity and Vector Capacities.</title>
        <authorList>
            <consortium name="Tick Genome and Microbiome Consortium (TIGMIC)"/>
            <person name="Jia N."/>
            <person name="Wang J."/>
            <person name="Shi W."/>
            <person name="Du L."/>
            <person name="Sun Y."/>
            <person name="Zhan W."/>
            <person name="Jiang J.F."/>
            <person name="Wang Q."/>
            <person name="Zhang B."/>
            <person name="Ji P."/>
            <person name="Bell-Sakyi L."/>
            <person name="Cui X.M."/>
            <person name="Yuan T.T."/>
            <person name="Jiang B.G."/>
            <person name="Yang W.F."/>
            <person name="Lam T.T."/>
            <person name="Chang Q.C."/>
            <person name="Ding S.J."/>
            <person name="Wang X.J."/>
            <person name="Zhu J.G."/>
            <person name="Ruan X.D."/>
            <person name="Zhao L."/>
            <person name="Wei J.T."/>
            <person name="Ye R.Z."/>
            <person name="Que T.C."/>
            <person name="Du C.H."/>
            <person name="Zhou Y.H."/>
            <person name="Cheng J.X."/>
            <person name="Dai P.F."/>
            <person name="Guo W.B."/>
            <person name="Han X.H."/>
            <person name="Huang E.J."/>
            <person name="Li L.F."/>
            <person name="Wei W."/>
            <person name="Gao Y.C."/>
            <person name="Liu J.Z."/>
            <person name="Shao H.Z."/>
            <person name="Wang X."/>
            <person name="Wang C.C."/>
            <person name="Yang T.C."/>
            <person name="Huo Q.B."/>
            <person name="Li W."/>
            <person name="Chen H.Y."/>
            <person name="Chen S.E."/>
            <person name="Zhou L.G."/>
            <person name="Ni X.B."/>
            <person name="Tian J.H."/>
            <person name="Sheng Y."/>
            <person name="Liu T."/>
            <person name="Pan Y.S."/>
            <person name="Xia L.Y."/>
            <person name="Li J."/>
            <person name="Zhao F."/>
            <person name="Cao W.C."/>
        </authorList>
    </citation>
    <scope>NUCLEOTIDE SEQUENCE [LARGE SCALE GENOMIC DNA]</scope>
    <source>
        <strain evidence="1">HaeL-2018</strain>
    </source>
</reference>
<keyword evidence="2" id="KW-1185">Reference proteome</keyword>
<dbReference type="SUPFAM" id="SSF55486">
    <property type="entry name" value="Metalloproteases ('zincins'), catalytic domain"/>
    <property type="match status" value="1"/>
</dbReference>
<dbReference type="VEuPathDB" id="VectorBase:HLOH_040334"/>
<organism evidence="1 2">
    <name type="scientific">Haemaphysalis longicornis</name>
    <name type="common">Bush tick</name>
    <dbReference type="NCBI Taxonomy" id="44386"/>
    <lineage>
        <taxon>Eukaryota</taxon>
        <taxon>Metazoa</taxon>
        <taxon>Ecdysozoa</taxon>
        <taxon>Arthropoda</taxon>
        <taxon>Chelicerata</taxon>
        <taxon>Arachnida</taxon>
        <taxon>Acari</taxon>
        <taxon>Parasitiformes</taxon>
        <taxon>Ixodida</taxon>
        <taxon>Ixodoidea</taxon>
        <taxon>Ixodidae</taxon>
        <taxon>Haemaphysalinae</taxon>
        <taxon>Haemaphysalis</taxon>
    </lineage>
</organism>
<accession>A0A9J6GXS6</accession>
<dbReference type="Proteomes" id="UP000821853">
    <property type="component" value="Unassembled WGS sequence"/>
</dbReference>
<evidence type="ECO:0000313" key="2">
    <source>
        <dbReference type="Proteomes" id="UP000821853"/>
    </source>
</evidence>
<evidence type="ECO:0000313" key="1">
    <source>
        <dbReference type="EMBL" id="KAH9383199.1"/>
    </source>
</evidence>
<gene>
    <name evidence="1" type="ORF">HPB48_024034</name>
</gene>
<comment type="caution">
    <text evidence="1">The sequence shown here is derived from an EMBL/GenBank/DDBJ whole genome shotgun (WGS) entry which is preliminary data.</text>
</comment>
<dbReference type="EMBL" id="JABSTR010000993">
    <property type="protein sequence ID" value="KAH9383199.1"/>
    <property type="molecule type" value="Genomic_DNA"/>
</dbReference>
<sequence length="449" mass="51526">MATVKLILKEAGFFSKEGWGRPVDILKASFFLAITWRIASPYRIEYMRQTSSVFTLRIGPSQSVVAYVSRRGNQAWEARSKEDFEQMKATFQPDGDPKISYGDWKNIDNHVTTEWRDILTPLYSPGISRRLQVVQVPRLAQAFYRWYMVEILANVVYAPWVIRRHGGYQSALEHQRRFCFAIMEKSAGYAFLAPYVDKMFPRPVVDDIAHMAHQVRRAYGKLFTHSFRPDMSFLPSYEVYSGQVFKLLHLTDDSTLEEHYANYEDMTKDPLLNWRRLRTGLTNSFPGDVTMDPPGAVIKSLRFFMIDLYSFGFHLRPDVSVLPFFDPSLPFALKMAGLGTIMASAMVDVLLIPKIGWSEREFYEWNSSQACMHDAEPRLHADLLKRTVALATVASALKPLTDKFPPILNGEPPMSGAKLLFIAWCHLKCGEDDAQQLCNEPLRELNFFS</sequence>
<protein>
    <submittedName>
        <fullName evidence="1">Uncharacterized protein</fullName>
    </submittedName>
</protein>